<gene>
    <name evidence="2" type="ORF">BOTBODRAFT_185207</name>
</gene>
<evidence type="ECO:0000313" key="3">
    <source>
        <dbReference type="Proteomes" id="UP000027195"/>
    </source>
</evidence>
<dbReference type="EMBL" id="KL198021">
    <property type="protein sequence ID" value="KDQ18684.1"/>
    <property type="molecule type" value="Genomic_DNA"/>
</dbReference>
<dbReference type="Gene3D" id="1.10.472.10">
    <property type="entry name" value="Cyclin-like"/>
    <property type="match status" value="2"/>
</dbReference>
<dbReference type="InterPro" id="IPR036915">
    <property type="entry name" value="Cyclin-like_sf"/>
</dbReference>
<feature type="compositionally biased region" description="Basic and acidic residues" evidence="1">
    <location>
        <begin position="185"/>
        <end position="199"/>
    </location>
</feature>
<dbReference type="Proteomes" id="UP000027195">
    <property type="component" value="Unassembled WGS sequence"/>
</dbReference>
<accession>A0A067MSU3</accession>
<proteinExistence type="predicted"/>
<feature type="region of interest" description="Disordered" evidence="1">
    <location>
        <begin position="182"/>
        <end position="232"/>
    </location>
</feature>
<dbReference type="AlphaFoldDB" id="A0A067MSU3"/>
<feature type="region of interest" description="Disordered" evidence="1">
    <location>
        <begin position="109"/>
        <end position="163"/>
    </location>
</feature>
<protein>
    <submittedName>
        <fullName evidence="2">Uncharacterized protein</fullName>
    </submittedName>
</protein>
<evidence type="ECO:0000313" key="2">
    <source>
        <dbReference type="EMBL" id="KDQ18684.1"/>
    </source>
</evidence>
<reference evidence="3" key="1">
    <citation type="journal article" date="2014" name="Proc. Natl. Acad. Sci. U.S.A.">
        <title>Extensive sampling of basidiomycete genomes demonstrates inadequacy of the white-rot/brown-rot paradigm for wood decay fungi.</title>
        <authorList>
            <person name="Riley R."/>
            <person name="Salamov A.A."/>
            <person name="Brown D.W."/>
            <person name="Nagy L.G."/>
            <person name="Floudas D."/>
            <person name="Held B.W."/>
            <person name="Levasseur A."/>
            <person name="Lombard V."/>
            <person name="Morin E."/>
            <person name="Otillar R."/>
            <person name="Lindquist E.A."/>
            <person name="Sun H."/>
            <person name="LaButti K.M."/>
            <person name="Schmutz J."/>
            <person name="Jabbour D."/>
            <person name="Luo H."/>
            <person name="Baker S.E."/>
            <person name="Pisabarro A.G."/>
            <person name="Walton J.D."/>
            <person name="Blanchette R.A."/>
            <person name="Henrissat B."/>
            <person name="Martin F."/>
            <person name="Cullen D."/>
            <person name="Hibbett D.S."/>
            <person name="Grigoriev I.V."/>
        </authorList>
    </citation>
    <scope>NUCLEOTIDE SEQUENCE [LARGE SCALE GENOMIC DNA]</scope>
    <source>
        <strain evidence="3">FD-172 SS1</strain>
    </source>
</reference>
<dbReference type="InParanoid" id="A0A067MSU3"/>
<feature type="compositionally biased region" description="Low complexity" evidence="1">
    <location>
        <begin position="200"/>
        <end position="232"/>
    </location>
</feature>
<sequence>MSALVLPAHGLPSPPALSSSNASSASESDAQSTPRNYKISFCELNESIDEAGEPRIRGPRPILRRHSLSAYLPRIDELLYAVMDSRKEKASDLKGPFAYTPIYNVSVEGSTSPQPHHSFISDPQPGVTKALATRNRSSSPEEENNSSRQSRHKRRKIYESALGSSPKETKWIHHYCEDPSSDCTSHSDDAASSENHHTLSDLSSSPVSESSDFDTSPEKSSTSSTTASSPISPHIPIAALVSSYSSEHPSIIPYGSLSRSADAQARIKNLLVKEKRYRISDGLDKNLYLGRDSNSEFRADVVEWLLSTLPDQSVRDYKPLHDHLTTSTETRYHAVTLFTRYCFRIGEYGPLAEIENASDTTLSEREKRKLAYFEKIRRRVLWDMATGCLSIAVKFHHDFLPPLLPIFANDIVSMARLSVTPEELLEAEADVLQCFDYQVHDVTPHVYFNELYEALPSLRRLLSFQNGWYTVKVRTWDILEKAVFENDMLMYPTSHVTAAALAVSIADALKEEFGREAFSQRLLDSEAHKRRPGRRASDKKAELENPEDADDEADDEDEELDEVSPDDNKSTYAFSARRASATVVEEIKTLLEVSESDFRRCREWLARMGCA</sequence>
<feature type="region of interest" description="Disordered" evidence="1">
    <location>
        <begin position="1"/>
        <end position="34"/>
    </location>
</feature>
<name>A0A067MSU3_BOTB1</name>
<dbReference type="STRING" id="930990.A0A067MSU3"/>
<organism evidence="2 3">
    <name type="scientific">Botryobasidium botryosum (strain FD-172 SS1)</name>
    <dbReference type="NCBI Taxonomy" id="930990"/>
    <lineage>
        <taxon>Eukaryota</taxon>
        <taxon>Fungi</taxon>
        <taxon>Dikarya</taxon>
        <taxon>Basidiomycota</taxon>
        <taxon>Agaricomycotina</taxon>
        <taxon>Agaricomycetes</taxon>
        <taxon>Cantharellales</taxon>
        <taxon>Botryobasidiaceae</taxon>
        <taxon>Botryobasidium</taxon>
    </lineage>
</organism>
<dbReference type="HOGENOM" id="CLU_446868_0_0_1"/>
<keyword evidence="3" id="KW-1185">Reference proteome</keyword>
<feature type="compositionally biased region" description="Acidic residues" evidence="1">
    <location>
        <begin position="544"/>
        <end position="565"/>
    </location>
</feature>
<dbReference type="SUPFAM" id="SSF47954">
    <property type="entry name" value="Cyclin-like"/>
    <property type="match status" value="1"/>
</dbReference>
<dbReference type="OrthoDB" id="3250555at2759"/>
<evidence type="ECO:0000256" key="1">
    <source>
        <dbReference type="SAM" id="MobiDB-lite"/>
    </source>
</evidence>
<feature type="region of interest" description="Disordered" evidence="1">
    <location>
        <begin position="529"/>
        <end position="577"/>
    </location>
</feature>